<evidence type="ECO:0000313" key="4">
    <source>
        <dbReference type="EMBL" id="CAD6234481.1"/>
    </source>
</evidence>
<gene>
    <name evidence="4" type="ORF">NCGR_LOCUS23050</name>
</gene>
<protein>
    <recommendedName>
        <fullName evidence="3">CCHC-type domain-containing protein</fullName>
    </recommendedName>
</protein>
<evidence type="ECO:0000256" key="2">
    <source>
        <dbReference type="SAM" id="MobiDB-lite"/>
    </source>
</evidence>
<evidence type="ECO:0000256" key="1">
    <source>
        <dbReference type="PROSITE-ProRule" id="PRU00047"/>
    </source>
</evidence>
<keyword evidence="1" id="KW-0863">Zinc-finger</keyword>
<feature type="compositionally biased region" description="Basic and acidic residues" evidence="2">
    <location>
        <begin position="270"/>
        <end position="298"/>
    </location>
</feature>
<dbReference type="SUPFAM" id="SSF57756">
    <property type="entry name" value="Retrovirus zinc finger-like domains"/>
    <property type="match status" value="1"/>
</dbReference>
<dbReference type="Proteomes" id="UP000604825">
    <property type="component" value="Unassembled WGS sequence"/>
</dbReference>
<proteinExistence type="predicted"/>
<name>A0A811NZH2_9POAL</name>
<sequence length="511" mass="56600">MAHPNRLMGKHHQDEWMEEDDLLGDMGHHQSECDKEPVCYKCKQKGHMAVDCRISKKLKICGFGILGQGFYAIDILEARIKVAQATGFVTVLEGDASEDKIAKELKNLVRGDWNFRVKKTDKKEYMVMFPDKSTLGIFAKLLEFEMPLYGLKGKIDVANFDPESSSVLHTVWVKISNIPGTAKDVETVREIAYLVIEPIVVDEVSLIKAGLVRVQGRCRNPSLIKGSIEVFFNGSCIPIGFEVEDHKGLVKGGKGGPPGPGVGKPGGPDKYQDNHQQGDRKRGTDKFKRFGKIDRDMDSNQDDSMEDYLGKGSSGNHSEIGKEAMVTPLVASHPELGHISMNRSPIVDGLGELTQEDNVTAQLENSDTLSLGKEAAEGDIHKTKLVKEGIRNFDKQLEEEDFMDYISDQRVAVPKIQEVQEEEHAQLMVATRTSSRVPRDGILIATKAANRAKAMNTITGAITTTNPFTVLNNASTAFLEKVIIDLDIEVENVEEQIDIFRAEELARAAYC</sequence>
<keyword evidence="1" id="KW-0479">Metal-binding</keyword>
<feature type="compositionally biased region" description="Gly residues" evidence="2">
    <location>
        <begin position="250"/>
        <end position="266"/>
    </location>
</feature>
<dbReference type="PANTHER" id="PTHR33170:SF2">
    <property type="entry name" value="OS12G0531500 PROTEIN"/>
    <property type="match status" value="1"/>
</dbReference>
<dbReference type="AlphaFoldDB" id="A0A811NZH2"/>
<dbReference type="GO" id="GO:0003676">
    <property type="term" value="F:nucleic acid binding"/>
    <property type="evidence" value="ECO:0007669"/>
    <property type="project" value="InterPro"/>
</dbReference>
<accession>A0A811NZH2</accession>
<dbReference type="EMBL" id="CAJGYO010000006">
    <property type="protein sequence ID" value="CAD6234481.1"/>
    <property type="molecule type" value="Genomic_DNA"/>
</dbReference>
<feature type="domain" description="CCHC-type" evidence="3">
    <location>
        <begin position="39"/>
        <end position="53"/>
    </location>
</feature>
<evidence type="ECO:0000313" key="5">
    <source>
        <dbReference type="Proteomes" id="UP000604825"/>
    </source>
</evidence>
<reference evidence="4" key="1">
    <citation type="submission" date="2020-10" db="EMBL/GenBank/DDBJ databases">
        <authorList>
            <person name="Han B."/>
            <person name="Lu T."/>
            <person name="Zhao Q."/>
            <person name="Huang X."/>
            <person name="Zhao Y."/>
        </authorList>
    </citation>
    <scope>NUCLEOTIDE SEQUENCE</scope>
</reference>
<feature type="region of interest" description="Disordered" evidence="2">
    <location>
        <begin position="248"/>
        <end position="306"/>
    </location>
</feature>
<dbReference type="OrthoDB" id="696297at2759"/>
<dbReference type="InterPro" id="IPR001878">
    <property type="entry name" value="Znf_CCHC"/>
</dbReference>
<dbReference type="PROSITE" id="PS50158">
    <property type="entry name" value="ZF_CCHC"/>
    <property type="match status" value="1"/>
</dbReference>
<dbReference type="Gene3D" id="4.10.60.10">
    <property type="entry name" value="Zinc finger, CCHC-type"/>
    <property type="match status" value="1"/>
</dbReference>
<dbReference type="Pfam" id="PF00098">
    <property type="entry name" value="zf-CCHC"/>
    <property type="match status" value="1"/>
</dbReference>
<comment type="caution">
    <text evidence="4">The sequence shown here is derived from an EMBL/GenBank/DDBJ whole genome shotgun (WGS) entry which is preliminary data.</text>
</comment>
<keyword evidence="5" id="KW-1185">Reference proteome</keyword>
<dbReference type="PANTHER" id="PTHR33170">
    <property type="entry name" value="DUF4283 DOMAIN-CONTAINING PROTEIN-RELATED"/>
    <property type="match status" value="1"/>
</dbReference>
<evidence type="ECO:0000259" key="3">
    <source>
        <dbReference type="PROSITE" id="PS50158"/>
    </source>
</evidence>
<dbReference type="SMART" id="SM00343">
    <property type="entry name" value="ZnF_C2HC"/>
    <property type="match status" value="1"/>
</dbReference>
<organism evidence="4 5">
    <name type="scientific">Miscanthus lutarioriparius</name>
    <dbReference type="NCBI Taxonomy" id="422564"/>
    <lineage>
        <taxon>Eukaryota</taxon>
        <taxon>Viridiplantae</taxon>
        <taxon>Streptophyta</taxon>
        <taxon>Embryophyta</taxon>
        <taxon>Tracheophyta</taxon>
        <taxon>Spermatophyta</taxon>
        <taxon>Magnoliopsida</taxon>
        <taxon>Liliopsida</taxon>
        <taxon>Poales</taxon>
        <taxon>Poaceae</taxon>
        <taxon>PACMAD clade</taxon>
        <taxon>Panicoideae</taxon>
        <taxon>Andropogonodae</taxon>
        <taxon>Andropogoneae</taxon>
        <taxon>Saccharinae</taxon>
        <taxon>Miscanthus</taxon>
    </lineage>
</organism>
<dbReference type="GO" id="GO:0008270">
    <property type="term" value="F:zinc ion binding"/>
    <property type="evidence" value="ECO:0007669"/>
    <property type="project" value="UniProtKB-KW"/>
</dbReference>
<dbReference type="InterPro" id="IPR036875">
    <property type="entry name" value="Znf_CCHC_sf"/>
</dbReference>
<keyword evidence="1" id="KW-0862">Zinc</keyword>